<feature type="domain" description="Disease resistance protein winged helix" evidence="3">
    <location>
        <begin position="73"/>
        <end position="141"/>
    </location>
</feature>
<evidence type="ECO:0000256" key="2">
    <source>
        <dbReference type="ARBA" id="ARBA00022821"/>
    </source>
</evidence>
<name>A0A9Q1JHA7_9CARY</name>
<dbReference type="PANTHER" id="PTHR23155:SF1185">
    <property type="entry name" value="DISEASE RESISTANCE RPP8-LIKE PROTEIN 3-RELATED"/>
    <property type="match status" value="1"/>
</dbReference>
<dbReference type="FunFam" id="1.10.10.10:FF:000322">
    <property type="entry name" value="Probable disease resistance protein At1g63360"/>
    <property type="match status" value="1"/>
</dbReference>
<keyword evidence="1" id="KW-0677">Repeat</keyword>
<dbReference type="AlphaFoldDB" id="A0A9Q1JHA7"/>
<reference evidence="4" key="1">
    <citation type="submission" date="2022-04" db="EMBL/GenBank/DDBJ databases">
        <title>Carnegiea gigantea Genome sequencing and assembly v2.</title>
        <authorList>
            <person name="Copetti D."/>
            <person name="Sanderson M.J."/>
            <person name="Burquez A."/>
            <person name="Wojciechowski M.F."/>
        </authorList>
    </citation>
    <scope>NUCLEOTIDE SEQUENCE</scope>
    <source>
        <strain evidence="4">SGP5-SGP5p</strain>
        <tissue evidence="4">Aerial part</tissue>
    </source>
</reference>
<dbReference type="Proteomes" id="UP001153076">
    <property type="component" value="Unassembled WGS sequence"/>
</dbReference>
<accession>A0A9Q1JHA7</accession>
<dbReference type="InterPro" id="IPR036388">
    <property type="entry name" value="WH-like_DNA-bd_sf"/>
</dbReference>
<dbReference type="Pfam" id="PF23559">
    <property type="entry name" value="WHD_DRP"/>
    <property type="match status" value="1"/>
</dbReference>
<evidence type="ECO:0000313" key="4">
    <source>
        <dbReference type="EMBL" id="KAJ8420141.1"/>
    </source>
</evidence>
<sequence>MVEVGEKMLKHCNGHPLAIVEEFWQQREQWRNSKMFVTIFNPIYKAMDYIVLALSYYEFSYHLKASFVVLGYFPEDFEILLERLYYLWITKGITERGGKRSLEDIAKVYLNGLVHKGMVQVVSRDVMGNIKMCELHDLMRDKCLQITKDENFLLTIVYARNHELQQQHPSSCILDDRIRHLPVYVGDSVQELESIANSTKLPHLKSLLLFPSGKVSYYHSRGDIPQSLELLRILDFTGFSYVRLSSSIMTLIYLRYISLRSARITELPSEIGNLRSLLI</sequence>
<gene>
    <name evidence="4" type="ORF">Cgig2_024520</name>
</gene>
<comment type="caution">
    <text evidence="4">The sequence shown here is derived from an EMBL/GenBank/DDBJ whole genome shotgun (WGS) entry which is preliminary data.</text>
</comment>
<proteinExistence type="predicted"/>
<dbReference type="OrthoDB" id="646178at2759"/>
<dbReference type="InterPro" id="IPR044974">
    <property type="entry name" value="Disease_R_plants"/>
</dbReference>
<keyword evidence="2" id="KW-0611">Plant defense</keyword>
<organism evidence="4 5">
    <name type="scientific">Carnegiea gigantea</name>
    <dbReference type="NCBI Taxonomy" id="171969"/>
    <lineage>
        <taxon>Eukaryota</taxon>
        <taxon>Viridiplantae</taxon>
        <taxon>Streptophyta</taxon>
        <taxon>Embryophyta</taxon>
        <taxon>Tracheophyta</taxon>
        <taxon>Spermatophyta</taxon>
        <taxon>Magnoliopsida</taxon>
        <taxon>eudicotyledons</taxon>
        <taxon>Gunneridae</taxon>
        <taxon>Pentapetalae</taxon>
        <taxon>Caryophyllales</taxon>
        <taxon>Cactineae</taxon>
        <taxon>Cactaceae</taxon>
        <taxon>Cactoideae</taxon>
        <taxon>Echinocereeae</taxon>
        <taxon>Carnegiea</taxon>
    </lineage>
</organism>
<protein>
    <recommendedName>
        <fullName evidence="3">Disease resistance protein winged helix domain-containing protein</fullName>
    </recommendedName>
</protein>
<dbReference type="GO" id="GO:0098542">
    <property type="term" value="P:defense response to other organism"/>
    <property type="evidence" value="ECO:0007669"/>
    <property type="project" value="TreeGrafter"/>
</dbReference>
<dbReference type="PANTHER" id="PTHR23155">
    <property type="entry name" value="DISEASE RESISTANCE PROTEIN RP"/>
    <property type="match status" value="1"/>
</dbReference>
<dbReference type="InterPro" id="IPR032675">
    <property type="entry name" value="LRR_dom_sf"/>
</dbReference>
<dbReference type="Gene3D" id="3.80.10.10">
    <property type="entry name" value="Ribonuclease Inhibitor"/>
    <property type="match status" value="1"/>
</dbReference>
<dbReference type="SUPFAM" id="SSF52058">
    <property type="entry name" value="L domain-like"/>
    <property type="match status" value="1"/>
</dbReference>
<evidence type="ECO:0000259" key="3">
    <source>
        <dbReference type="Pfam" id="PF23559"/>
    </source>
</evidence>
<keyword evidence="5" id="KW-1185">Reference proteome</keyword>
<dbReference type="EMBL" id="JAKOGI010003818">
    <property type="protein sequence ID" value="KAJ8420141.1"/>
    <property type="molecule type" value="Genomic_DNA"/>
</dbReference>
<dbReference type="Gene3D" id="1.10.10.10">
    <property type="entry name" value="Winged helix-like DNA-binding domain superfamily/Winged helix DNA-binding domain"/>
    <property type="match status" value="1"/>
</dbReference>
<dbReference type="InterPro" id="IPR058922">
    <property type="entry name" value="WHD_DRP"/>
</dbReference>
<evidence type="ECO:0000313" key="5">
    <source>
        <dbReference type="Proteomes" id="UP001153076"/>
    </source>
</evidence>
<evidence type="ECO:0000256" key="1">
    <source>
        <dbReference type="ARBA" id="ARBA00022737"/>
    </source>
</evidence>